<dbReference type="Pfam" id="PF03180">
    <property type="entry name" value="Lipoprotein_9"/>
    <property type="match status" value="1"/>
</dbReference>
<evidence type="ECO:0000256" key="5">
    <source>
        <dbReference type="ARBA" id="ARBA00023288"/>
    </source>
</evidence>
<evidence type="ECO:0000256" key="6">
    <source>
        <dbReference type="PIRNR" id="PIRNR002854"/>
    </source>
</evidence>
<keyword evidence="9" id="KW-1185">Reference proteome</keyword>
<protein>
    <recommendedName>
        <fullName evidence="6">Lipoprotein</fullName>
    </recommendedName>
</protein>
<dbReference type="RefSeq" id="WP_379865738.1">
    <property type="nucleotide sequence ID" value="NZ_JBHTBW010000045.1"/>
</dbReference>
<dbReference type="Gene3D" id="3.40.190.10">
    <property type="entry name" value="Periplasmic binding protein-like II"/>
    <property type="match status" value="2"/>
</dbReference>
<evidence type="ECO:0000256" key="4">
    <source>
        <dbReference type="ARBA" id="ARBA00023139"/>
    </source>
</evidence>
<gene>
    <name evidence="8" type="ORF">ACFQNG_13440</name>
</gene>
<keyword evidence="4" id="KW-0564">Palmitate</keyword>
<dbReference type="EMBL" id="JBHTBW010000045">
    <property type="protein sequence ID" value="MFC7442093.1"/>
    <property type="molecule type" value="Genomic_DNA"/>
</dbReference>
<evidence type="ECO:0000256" key="3">
    <source>
        <dbReference type="ARBA" id="ARBA00023136"/>
    </source>
</evidence>
<accession>A0ABW2RM24</accession>
<evidence type="ECO:0000256" key="1">
    <source>
        <dbReference type="ARBA" id="ARBA00004635"/>
    </source>
</evidence>
<evidence type="ECO:0000313" key="8">
    <source>
        <dbReference type="EMBL" id="MFC7442093.1"/>
    </source>
</evidence>
<comment type="caution">
    <text evidence="8">The sequence shown here is derived from an EMBL/GenBank/DDBJ whole genome shotgun (WGS) entry which is preliminary data.</text>
</comment>
<evidence type="ECO:0000256" key="7">
    <source>
        <dbReference type="SAM" id="SignalP"/>
    </source>
</evidence>
<comment type="similarity">
    <text evidence="6">Belongs to the nlpA lipoprotein family.</text>
</comment>
<name>A0ABW2RM24_9BACL</name>
<dbReference type="InterPro" id="IPR004872">
    <property type="entry name" value="Lipoprotein_NlpA"/>
</dbReference>
<dbReference type="PROSITE" id="PS51257">
    <property type="entry name" value="PROKAR_LIPOPROTEIN"/>
    <property type="match status" value="1"/>
</dbReference>
<dbReference type="Proteomes" id="UP001596500">
    <property type="component" value="Unassembled WGS sequence"/>
</dbReference>
<comment type="subcellular location">
    <subcellularLocation>
        <location evidence="1">Membrane</location>
        <topology evidence="1">Lipid-anchor</topology>
    </subcellularLocation>
</comment>
<keyword evidence="5 6" id="KW-0449">Lipoprotein</keyword>
<evidence type="ECO:0000256" key="2">
    <source>
        <dbReference type="ARBA" id="ARBA00022729"/>
    </source>
</evidence>
<dbReference type="SUPFAM" id="SSF53850">
    <property type="entry name" value="Periplasmic binding protein-like II"/>
    <property type="match status" value="1"/>
</dbReference>
<organism evidence="8 9">
    <name type="scientific">Laceyella putida</name>
    <dbReference type="NCBI Taxonomy" id="110101"/>
    <lineage>
        <taxon>Bacteria</taxon>
        <taxon>Bacillati</taxon>
        <taxon>Bacillota</taxon>
        <taxon>Bacilli</taxon>
        <taxon>Bacillales</taxon>
        <taxon>Thermoactinomycetaceae</taxon>
        <taxon>Laceyella</taxon>
    </lineage>
</organism>
<dbReference type="PANTHER" id="PTHR30429:SF0">
    <property type="entry name" value="METHIONINE-BINDING LIPOPROTEIN METQ"/>
    <property type="match status" value="1"/>
</dbReference>
<keyword evidence="3" id="KW-0472">Membrane</keyword>
<reference evidence="9" key="1">
    <citation type="journal article" date="2019" name="Int. J. Syst. Evol. Microbiol.">
        <title>The Global Catalogue of Microorganisms (GCM) 10K type strain sequencing project: providing services to taxonomists for standard genome sequencing and annotation.</title>
        <authorList>
            <consortium name="The Broad Institute Genomics Platform"/>
            <consortium name="The Broad Institute Genome Sequencing Center for Infectious Disease"/>
            <person name="Wu L."/>
            <person name="Ma J."/>
        </authorList>
    </citation>
    <scope>NUCLEOTIDE SEQUENCE [LARGE SCALE GENOMIC DNA]</scope>
    <source>
        <strain evidence="9">CGMCC 1.12942</strain>
    </source>
</reference>
<sequence>MKKKMIGILLATTLLALLVSCSSQETTHENKEKTIIVGVTSGPFEKIANKVKEVAKKEGIHIKVVPFNDYIVPNQALDKGKIDVNVYQTIQFLNQYNKDRKTNIVPIGKVYTSSQGIYSKKYKKIEEIPDGATLGIPNDPINLWRGILIYQDAGLIKLKPGSENKATLQDIKENPKHFKLKELEAGMLAPTLNSLDASIIPSNYALQNGYNPKKDALFLEDNERFAIYVATNEKNKDNPDYKKLVELYSSDEVKKFIQENYEGVYKPVEDPFRN</sequence>
<dbReference type="PIRSF" id="PIRSF002854">
    <property type="entry name" value="MetQ"/>
    <property type="match status" value="1"/>
</dbReference>
<feature type="chain" id="PRO_5045299773" description="Lipoprotein" evidence="7">
    <location>
        <begin position="26"/>
        <end position="274"/>
    </location>
</feature>
<dbReference type="PANTHER" id="PTHR30429">
    <property type="entry name" value="D-METHIONINE-BINDING LIPOPROTEIN METQ"/>
    <property type="match status" value="1"/>
</dbReference>
<evidence type="ECO:0000313" key="9">
    <source>
        <dbReference type="Proteomes" id="UP001596500"/>
    </source>
</evidence>
<keyword evidence="2 7" id="KW-0732">Signal</keyword>
<feature type="signal peptide" evidence="7">
    <location>
        <begin position="1"/>
        <end position="25"/>
    </location>
</feature>
<proteinExistence type="inferred from homology"/>